<dbReference type="EMBL" id="LT559118">
    <property type="protein sequence ID" value="SBO99981.1"/>
    <property type="molecule type" value="Genomic_DNA"/>
</dbReference>
<sequence length="201" mass="21484">MAEIDPCTFSIKRRIDLPGHPCPISLALTGERLWVGYGCSARSRAASSLSTWRRPPPAPTPRGTIDGGTHDHSEVRDLVLTSDGTRVISAFDTPYRFDTWDTTTLSRTGHYGRHHEAFPTGLAISPDDTHVAGGRDGNTDVTVYDAATGAPVFSEDAPAGRFVTGGLAFSGTSLYALLRGAGDRLRLRRIEDVTPAPAPPA</sequence>
<evidence type="ECO:0000256" key="1">
    <source>
        <dbReference type="SAM" id="MobiDB-lite"/>
    </source>
</evidence>
<proteinExistence type="predicted"/>
<dbReference type="RefSeq" id="WP_225268610.1">
    <property type="nucleotide sequence ID" value="NZ_CP084058.1"/>
</dbReference>
<feature type="region of interest" description="Disordered" evidence="1">
    <location>
        <begin position="48"/>
        <end position="71"/>
    </location>
</feature>
<dbReference type="Gene3D" id="2.130.10.10">
    <property type="entry name" value="YVTN repeat-like/Quinoprotein amine dehydrogenase"/>
    <property type="match status" value="1"/>
</dbReference>
<accession>A0A1M4EMB2</accession>
<gene>
    <name evidence="2" type="ORF">BN4615_P9497</name>
</gene>
<evidence type="ECO:0000313" key="2">
    <source>
        <dbReference type="EMBL" id="SBO99981.1"/>
    </source>
</evidence>
<name>A0A1M4EMB2_9ACTN</name>
<dbReference type="AlphaFoldDB" id="A0A1M4EMB2"/>
<dbReference type="SUPFAM" id="SSF50969">
    <property type="entry name" value="YVTN repeat-like/Quinoprotein amine dehydrogenase"/>
    <property type="match status" value="1"/>
</dbReference>
<dbReference type="InterPro" id="IPR011044">
    <property type="entry name" value="Quino_amine_DH_bsu"/>
</dbReference>
<reference evidence="2" key="1">
    <citation type="submission" date="2016-04" db="EMBL/GenBank/DDBJ databases">
        <authorList>
            <person name="Evans L.H."/>
            <person name="Alamgir A."/>
            <person name="Owens N."/>
            <person name="Weber N.D."/>
            <person name="Virtaneva K."/>
            <person name="Barbian K."/>
            <person name="Babar A."/>
            <person name="Rosenke K."/>
        </authorList>
    </citation>
    <scope>NUCLEOTIDE SEQUENCE</scope>
    <source>
        <strain evidence="2">Nono1</strain>
    </source>
</reference>
<protein>
    <submittedName>
        <fullName evidence="2">Uncharacterized protein</fullName>
    </submittedName>
</protein>
<organism evidence="2">
    <name type="scientific">Nonomuraea gerenzanensis</name>
    <dbReference type="NCBI Taxonomy" id="93944"/>
    <lineage>
        <taxon>Bacteria</taxon>
        <taxon>Bacillati</taxon>
        <taxon>Actinomycetota</taxon>
        <taxon>Actinomycetes</taxon>
        <taxon>Streptosporangiales</taxon>
        <taxon>Streptosporangiaceae</taxon>
        <taxon>Nonomuraea</taxon>
    </lineage>
</organism>
<dbReference type="InterPro" id="IPR015943">
    <property type="entry name" value="WD40/YVTN_repeat-like_dom_sf"/>
</dbReference>